<proteinExistence type="predicted"/>
<evidence type="ECO:0000256" key="1">
    <source>
        <dbReference type="SAM" id="SignalP"/>
    </source>
</evidence>
<comment type="caution">
    <text evidence="2">The sequence shown here is derived from an EMBL/GenBank/DDBJ whole genome shotgun (WGS) entry which is preliminary data.</text>
</comment>
<dbReference type="Proteomes" id="UP001159364">
    <property type="component" value="Linkage Group LG02"/>
</dbReference>
<dbReference type="AlphaFoldDB" id="A0AAV8TW44"/>
<sequence>MSKASMYPSLLIGIIVITWIIQASSEETELFLEKTEINFEECLRKLLFPGSPISYNPVVIKHDHRDTELKKKFVKPDVCQEISRTIFIQIRRTGRLPDFYLDALCKVLGNDGKVLEYIKKTFPRYNLQRLIDGRSCLDGTAALNPNSNF</sequence>
<feature type="chain" id="PRO_5043888616" evidence="1">
    <location>
        <begin position="26"/>
        <end position="149"/>
    </location>
</feature>
<keyword evidence="1" id="KW-0732">Signal</keyword>
<keyword evidence="3" id="KW-1185">Reference proteome</keyword>
<evidence type="ECO:0000313" key="2">
    <source>
        <dbReference type="EMBL" id="KAJ8771262.1"/>
    </source>
</evidence>
<organism evidence="2 3">
    <name type="scientific">Erythroxylum novogranatense</name>
    <dbReference type="NCBI Taxonomy" id="1862640"/>
    <lineage>
        <taxon>Eukaryota</taxon>
        <taxon>Viridiplantae</taxon>
        <taxon>Streptophyta</taxon>
        <taxon>Embryophyta</taxon>
        <taxon>Tracheophyta</taxon>
        <taxon>Spermatophyta</taxon>
        <taxon>Magnoliopsida</taxon>
        <taxon>eudicotyledons</taxon>
        <taxon>Gunneridae</taxon>
        <taxon>Pentapetalae</taxon>
        <taxon>rosids</taxon>
        <taxon>fabids</taxon>
        <taxon>Malpighiales</taxon>
        <taxon>Erythroxylaceae</taxon>
        <taxon>Erythroxylum</taxon>
    </lineage>
</organism>
<reference evidence="2 3" key="1">
    <citation type="submission" date="2021-09" db="EMBL/GenBank/DDBJ databases">
        <title>Genomic insights and catalytic innovation underlie evolution of tropane alkaloids biosynthesis.</title>
        <authorList>
            <person name="Wang Y.-J."/>
            <person name="Tian T."/>
            <person name="Huang J.-P."/>
            <person name="Huang S.-X."/>
        </authorList>
    </citation>
    <scope>NUCLEOTIDE SEQUENCE [LARGE SCALE GENOMIC DNA]</scope>
    <source>
        <strain evidence="2">KIB-2018</strain>
        <tissue evidence="2">Leaf</tissue>
    </source>
</reference>
<gene>
    <name evidence="2" type="ORF">K2173_026439</name>
</gene>
<protein>
    <submittedName>
        <fullName evidence="2">Uncharacterized protein</fullName>
    </submittedName>
</protein>
<dbReference type="EMBL" id="JAIWQS010000002">
    <property type="protein sequence ID" value="KAJ8771262.1"/>
    <property type="molecule type" value="Genomic_DNA"/>
</dbReference>
<accession>A0AAV8TW44</accession>
<name>A0AAV8TW44_9ROSI</name>
<evidence type="ECO:0000313" key="3">
    <source>
        <dbReference type="Proteomes" id="UP001159364"/>
    </source>
</evidence>
<feature type="signal peptide" evidence="1">
    <location>
        <begin position="1"/>
        <end position="25"/>
    </location>
</feature>